<dbReference type="SUPFAM" id="SSF51419">
    <property type="entry name" value="PLP-binding barrel"/>
    <property type="match status" value="1"/>
</dbReference>
<dbReference type="FunFam" id="3.20.20.10:FF:000011">
    <property type="entry name" value="Pyridoxal phosphate homeostasis protein"/>
    <property type="match status" value="1"/>
</dbReference>
<evidence type="ECO:0000256" key="4">
    <source>
        <dbReference type="RuleBase" id="RU004514"/>
    </source>
</evidence>
<dbReference type="PIRSF" id="PIRSF004848">
    <property type="entry name" value="YBL036c_PLPDEIII"/>
    <property type="match status" value="1"/>
</dbReference>
<evidence type="ECO:0000256" key="3">
    <source>
        <dbReference type="PIRSR" id="PIRSR004848-1"/>
    </source>
</evidence>
<dbReference type="OrthoDB" id="9804072at2"/>
<dbReference type="Proteomes" id="UP000287605">
    <property type="component" value="Unassembled WGS sequence"/>
</dbReference>
<comment type="caution">
    <text evidence="6">The sequence shown here is derived from an EMBL/GenBank/DDBJ whole genome shotgun (WGS) entry which is preliminary data.</text>
</comment>
<dbReference type="PANTHER" id="PTHR10146:SF14">
    <property type="entry name" value="PYRIDOXAL PHOSPHATE HOMEOSTASIS PROTEIN"/>
    <property type="match status" value="1"/>
</dbReference>
<accession>A0A430AYB9</accession>
<dbReference type="EMBL" id="NGKA01000006">
    <property type="protein sequence ID" value="RSU13062.1"/>
    <property type="molecule type" value="Genomic_DNA"/>
</dbReference>
<keyword evidence="1 2" id="KW-0663">Pyridoxal phosphate</keyword>
<evidence type="ECO:0000256" key="1">
    <source>
        <dbReference type="ARBA" id="ARBA00022898"/>
    </source>
</evidence>
<evidence type="ECO:0000313" key="7">
    <source>
        <dbReference type="Proteomes" id="UP000287605"/>
    </source>
</evidence>
<dbReference type="AlphaFoldDB" id="A0A430AYB9"/>
<evidence type="ECO:0000256" key="2">
    <source>
        <dbReference type="HAMAP-Rule" id="MF_02087"/>
    </source>
</evidence>
<dbReference type="InterPro" id="IPR001608">
    <property type="entry name" value="Ala_racemase_N"/>
</dbReference>
<comment type="similarity">
    <text evidence="2 4">Belongs to the pyridoxal phosphate-binding protein YggS/PROSC family.</text>
</comment>
<dbReference type="InterPro" id="IPR011078">
    <property type="entry name" value="PyrdxlP_homeostasis"/>
</dbReference>
<comment type="function">
    <text evidence="2">Pyridoxal 5'-phosphate (PLP)-binding protein, which is involved in PLP homeostasis.</text>
</comment>
<proteinExistence type="inferred from homology"/>
<dbReference type="GO" id="GO:0030170">
    <property type="term" value="F:pyridoxal phosphate binding"/>
    <property type="evidence" value="ECO:0007669"/>
    <property type="project" value="UniProtKB-UniRule"/>
</dbReference>
<dbReference type="PANTHER" id="PTHR10146">
    <property type="entry name" value="PROLINE SYNTHETASE CO-TRANSCRIBED BACTERIAL HOMOLOG PROTEIN"/>
    <property type="match status" value="1"/>
</dbReference>
<dbReference type="CDD" id="cd00635">
    <property type="entry name" value="PLPDE_III_YBL036c_like"/>
    <property type="match status" value="1"/>
</dbReference>
<dbReference type="InterPro" id="IPR029066">
    <property type="entry name" value="PLP-binding_barrel"/>
</dbReference>
<dbReference type="RefSeq" id="WP_126808087.1">
    <property type="nucleotide sequence ID" value="NZ_NGKA01000006.1"/>
</dbReference>
<dbReference type="Gene3D" id="3.20.20.10">
    <property type="entry name" value="Alanine racemase"/>
    <property type="match status" value="1"/>
</dbReference>
<evidence type="ECO:0000313" key="6">
    <source>
        <dbReference type="EMBL" id="RSU13062.1"/>
    </source>
</evidence>
<dbReference type="NCBIfam" id="TIGR00044">
    <property type="entry name" value="YggS family pyridoxal phosphate-dependent enzyme"/>
    <property type="match status" value="1"/>
</dbReference>
<evidence type="ECO:0000259" key="5">
    <source>
        <dbReference type="Pfam" id="PF01168"/>
    </source>
</evidence>
<feature type="domain" description="Alanine racemase N-terminal" evidence="5">
    <location>
        <begin position="7"/>
        <end position="221"/>
    </location>
</feature>
<comment type="cofactor">
    <cofactor evidence="3">
        <name>pyridoxal 5'-phosphate</name>
        <dbReference type="ChEBI" id="CHEBI:597326"/>
    </cofactor>
</comment>
<organism evidence="6 7">
    <name type="scientific">Vagococcus elongatus</name>
    <dbReference type="NCBI Taxonomy" id="180344"/>
    <lineage>
        <taxon>Bacteria</taxon>
        <taxon>Bacillati</taxon>
        <taxon>Bacillota</taxon>
        <taxon>Bacilli</taxon>
        <taxon>Lactobacillales</taxon>
        <taxon>Enterococcaceae</taxon>
        <taxon>Vagococcus</taxon>
    </lineage>
</organism>
<sequence>MLEENLKVVKTKIDQALQRAPKGKNVTLVAVTKSVTSARAKELVELGVVDLAENRAENLLEKQHQLQDQHELTWHLIGTLQTRKIKDIINDIDYFHALDRLKTAKEIQKRSKKVIKCFVQVNVSGETTKQGISLDGVKEFIEDLEKFDKIQVVGLMTMAPLGEPPETIRKYFRQLADKQKDIAELNLPYAPCTELSMGMSNDFEIAVEEGATFVRIGTSLFENHDEEGEHK</sequence>
<gene>
    <name evidence="6" type="ORF">CBF29_05170</name>
</gene>
<feature type="modified residue" description="N6-(pyridoxal phosphate)lysine" evidence="2 3">
    <location>
        <position position="33"/>
    </location>
</feature>
<keyword evidence="7" id="KW-1185">Reference proteome</keyword>
<protein>
    <recommendedName>
        <fullName evidence="2">Pyridoxal phosphate homeostasis protein</fullName>
        <shortName evidence="2">PLP homeostasis protein</shortName>
    </recommendedName>
</protein>
<name>A0A430AYB9_9ENTE</name>
<dbReference type="HAMAP" id="MF_02087">
    <property type="entry name" value="PLP_homeostasis"/>
    <property type="match status" value="1"/>
</dbReference>
<reference evidence="6 7" key="1">
    <citation type="submission" date="2017-05" db="EMBL/GenBank/DDBJ databases">
        <title>Vagococcus spp. assemblies.</title>
        <authorList>
            <person name="Gulvik C.A."/>
        </authorList>
    </citation>
    <scope>NUCLEOTIDE SEQUENCE [LARGE SCALE GENOMIC DNA]</scope>
    <source>
        <strain evidence="6 7">CCUG 51432</strain>
    </source>
</reference>
<dbReference type="Pfam" id="PF01168">
    <property type="entry name" value="Ala_racemase_N"/>
    <property type="match status" value="1"/>
</dbReference>